<reference evidence="1" key="1">
    <citation type="submission" date="2021-11" db="EMBL/GenBank/DDBJ databases">
        <title>Citrobacter meridianamericanus sp. nov. isolated from soil.</title>
        <authorList>
            <person name="Furlan J.P.R."/>
            <person name="Stehling E.G."/>
        </authorList>
    </citation>
    <scope>NUCLEOTIDE SEQUENCE</scope>
    <source>
        <strain evidence="1">BR102</strain>
    </source>
</reference>
<gene>
    <name evidence="1" type="ORF">LOD26_24070</name>
</gene>
<protein>
    <submittedName>
        <fullName evidence="1">Uncharacterized protein</fullName>
    </submittedName>
</protein>
<dbReference type="EMBL" id="JAJJVQ010000013">
    <property type="protein sequence ID" value="MCO5784361.1"/>
    <property type="molecule type" value="Genomic_DNA"/>
</dbReference>
<dbReference type="Proteomes" id="UP001139290">
    <property type="component" value="Unassembled WGS sequence"/>
</dbReference>
<accession>A0ABT1BFP6</accession>
<evidence type="ECO:0000313" key="1">
    <source>
        <dbReference type="EMBL" id="MCO5784361.1"/>
    </source>
</evidence>
<dbReference type="RefSeq" id="WP_252839019.1">
    <property type="nucleotide sequence ID" value="NZ_JAJJVQ010000013.1"/>
</dbReference>
<sequence length="94" mass="10973">MAKQFISKRYLKHHHHYARTKIFSIHQQNACKRSDKKQLIKRISVQKKDSAGHIVQIRLHNRNSSIRASPVLQAKLLNDIAVKRYTIIFRASSA</sequence>
<keyword evidence="2" id="KW-1185">Reference proteome</keyword>
<organism evidence="1 2">
    <name type="scientific">Citrobacter meridianamericanus</name>
    <dbReference type="NCBI Taxonomy" id="2894201"/>
    <lineage>
        <taxon>Bacteria</taxon>
        <taxon>Pseudomonadati</taxon>
        <taxon>Pseudomonadota</taxon>
        <taxon>Gammaproteobacteria</taxon>
        <taxon>Enterobacterales</taxon>
        <taxon>Enterobacteriaceae</taxon>
        <taxon>Citrobacter</taxon>
    </lineage>
</organism>
<evidence type="ECO:0000313" key="2">
    <source>
        <dbReference type="Proteomes" id="UP001139290"/>
    </source>
</evidence>
<proteinExistence type="predicted"/>
<comment type="caution">
    <text evidence="1">The sequence shown here is derived from an EMBL/GenBank/DDBJ whole genome shotgun (WGS) entry which is preliminary data.</text>
</comment>
<name>A0ABT1BFP6_9ENTR</name>